<gene>
    <name evidence="3" type="ORF">KHQ06_29710</name>
</gene>
<feature type="compositionally biased region" description="Polar residues" evidence="1">
    <location>
        <begin position="95"/>
        <end position="110"/>
    </location>
</feature>
<evidence type="ECO:0000313" key="3">
    <source>
        <dbReference type="EMBL" id="QVI20330.1"/>
    </source>
</evidence>
<evidence type="ECO:0000256" key="2">
    <source>
        <dbReference type="SAM" id="Phobius"/>
    </source>
</evidence>
<proteinExistence type="predicted"/>
<feature type="compositionally biased region" description="Low complexity" evidence="1">
    <location>
        <begin position="111"/>
        <end position="124"/>
    </location>
</feature>
<name>A0ABX8CK85_9NOCA</name>
<keyword evidence="4" id="KW-1185">Reference proteome</keyword>
<keyword evidence="2" id="KW-0812">Transmembrane</keyword>
<dbReference type="Proteomes" id="UP000683310">
    <property type="component" value="Chromosome"/>
</dbReference>
<organism evidence="3 4">
    <name type="scientific">Nocardia tengchongensis</name>
    <dbReference type="NCBI Taxonomy" id="2055889"/>
    <lineage>
        <taxon>Bacteria</taxon>
        <taxon>Bacillati</taxon>
        <taxon>Actinomycetota</taxon>
        <taxon>Actinomycetes</taxon>
        <taxon>Mycobacteriales</taxon>
        <taxon>Nocardiaceae</taxon>
        <taxon>Nocardia</taxon>
    </lineage>
</organism>
<keyword evidence="2" id="KW-1133">Transmembrane helix</keyword>
<dbReference type="EMBL" id="CP074371">
    <property type="protein sequence ID" value="QVI20330.1"/>
    <property type="molecule type" value="Genomic_DNA"/>
</dbReference>
<keyword evidence="2" id="KW-0472">Membrane</keyword>
<feature type="transmembrane region" description="Helical" evidence="2">
    <location>
        <begin position="25"/>
        <end position="43"/>
    </location>
</feature>
<accession>A0ABX8CK85</accession>
<protein>
    <submittedName>
        <fullName evidence="3">Uncharacterized protein</fullName>
    </submittedName>
</protein>
<sequence length="135" mass="14127">MTESETRVGNPEQATVYTASKLRTALLALGAALSVFLGYVLVLTTEASAAFVGALSILFFGACLVLMVAQLFRRSPALVITDRGSPTAAWARSTGPMSTAWPSPGSPDNHSSTSRSETRPPTSSAPHSGPECWAE</sequence>
<dbReference type="InterPro" id="IPR048136">
    <property type="entry name" value="STM3941-like"/>
</dbReference>
<evidence type="ECO:0000256" key="1">
    <source>
        <dbReference type="SAM" id="MobiDB-lite"/>
    </source>
</evidence>
<dbReference type="NCBIfam" id="NF041635">
    <property type="entry name" value="STM3941_fam"/>
    <property type="match status" value="1"/>
</dbReference>
<feature type="transmembrane region" description="Helical" evidence="2">
    <location>
        <begin position="49"/>
        <end position="69"/>
    </location>
</feature>
<feature type="region of interest" description="Disordered" evidence="1">
    <location>
        <begin position="83"/>
        <end position="135"/>
    </location>
</feature>
<evidence type="ECO:0000313" key="4">
    <source>
        <dbReference type="Proteomes" id="UP000683310"/>
    </source>
</evidence>
<reference evidence="3 4" key="1">
    <citation type="submission" date="2021-04" db="EMBL/GenBank/DDBJ databases">
        <title>Nocardia tengchongensis.</title>
        <authorList>
            <person name="Zhuang k."/>
            <person name="Ran Y."/>
            <person name="Li W."/>
        </authorList>
    </citation>
    <scope>NUCLEOTIDE SEQUENCE [LARGE SCALE GENOMIC DNA]</scope>
    <source>
        <strain evidence="3 4">CFH S0057</strain>
    </source>
</reference>